<dbReference type="STRING" id="417292.SAMN05421806_105197"/>
<dbReference type="Proteomes" id="UP000199155">
    <property type="component" value="Unassembled WGS sequence"/>
</dbReference>
<gene>
    <name evidence="1" type="ORF">SAMN05421806_105197</name>
</gene>
<dbReference type="AlphaFoldDB" id="A0A1G8ZVJ3"/>
<dbReference type="PANTHER" id="PTHR38479:SF2">
    <property type="entry name" value="WINGED HELIX DNA-BINDING DOMAIN-CONTAINING PROTEIN"/>
    <property type="match status" value="1"/>
</dbReference>
<sequence length="387" mass="42747">MRRITPAQRRARLARRHLLHPEHRATRTEKVAEALVGLHATDASCVTLSSFARLRAPSLAEVDRALYEDRTLLRMHCMRRTLFVVPEPLASTFFHATPPAMASRERATLLKHLAAADPPRDARWLDEAAALALAELARRGEASAVELTDAVAELQTTITLSPGKRYAATLRIGGELLRVLAMEGRVRRGRPVGGWTSARFRYHVAPAMEPVDPAAAQAEVVRRWLRTYGPGTEADLKWWTGWGVREVRRALAQLPVLEVELTDAGRGWDLPGQGAEEEAPGPWAAFLPGLDPATMGWHHRDFYLDPAHRSLVYDSVGNGGPTVWSDGRIVGVWAQRRTGELVWRLLADVGAEATALIEKEAARLQSLLDADELVVSFPAPLTRELLA</sequence>
<dbReference type="RefSeq" id="WP_093610377.1">
    <property type="nucleotide sequence ID" value="NZ_FNFF01000005.1"/>
</dbReference>
<organism evidence="1 2">
    <name type="scientific">Streptomyces indicus</name>
    <dbReference type="NCBI Taxonomy" id="417292"/>
    <lineage>
        <taxon>Bacteria</taxon>
        <taxon>Bacillati</taxon>
        <taxon>Actinomycetota</taxon>
        <taxon>Actinomycetes</taxon>
        <taxon>Kitasatosporales</taxon>
        <taxon>Streptomycetaceae</taxon>
        <taxon>Streptomyces</taxon>
    </lineage>
</organism>
<protein>
    <submittedName>
        <fullName evidence="1">Winged helix DNA-binding domain-containing protein</fullName>
    </submittedName>
</protein>
<dbReference type="OrthoDB" id="9148135at2"/>
<evidence type="ECO:0000313" key="1">
    <source>
        <dbReference type="EMBL" id="SDK18644.1"/>
    </source>
</evidence>
<dbReference type="EMBL" id="FNFF01000005">
    <property type="protein sequence ID" value="SDK18644.1"/>
    <property type="molecule type" value="Genomic_DNA"/>
</dbReference>
<accession>A0A1G8ZVJ3</accession>
<evidence type="ECO:0000313" key="2">
    <source>
        <dbReference type="Proteomes" id="UP000199155"/>
    </source>
</evidence>
<name>A0A1G8ZVJ3_9ACTN</name>
<dbReference type="InterPro" id="IPR009351">
    <property type="entry name" value="AlkZ-like"/>
</dbReference>
<keyword evidence="1" id="KW-0238">DNA-binding</keyword>
<dbReference type="PANTHER" id="PTHR38479">
    <property type="entry name" value="LMO0824 PROTEIN"/>
    <property type="match status" value="1"/>
</dbReference>
<dbReference type="GO" id="GO:0003677">
    <property type="term" value="F:DNA binding"/>
    <property type="evidence" value="ECO:0007669"/>
    <property type="project" value="UniProtKB-KW"/>
</dbReference>
<proteinExistence type="predicted"/>
<keyword evidence="2" id="KW-1185">Reference proteome</keyword>
<dbReference type="Pfam" id="PF06224">
    <property type="entry name" value="AlkZ-like"/>
    <property type="match status" value="1"/>
</dbReference>
<reference evidence="1 2" key="1">
    <citation type="submission" date="2016-10" db="EMBL/GenBank/DDBJ databases">
        <authorList>
            <person name="de Groot N.N."/>
        </authorList>
    </citation>
    <scope>NUCLEOTIDE SEQUENCE [LARGE SCALE GENOMIC DNA]</scope>
    <source>
        <strain evidence="1 2">CGMCC 4.5727</strain>
    </source>
</reference>